<organism evidence="2 3">
    <name type="scientific">Dipteronia sinensis</name>
    <dbReference type="NCBI Taxonomy" id="43782"/>
    <lineage>
        <taxon>Eukaryota</taxon>
        <taxon>Viridiplantae</taxon>
        <taxon>Streptophyta</taxon>
        <taxon>Embryophyta</taxon>
        <taxon>Tracheophyta</taxon>
        <taxon>Spermatophyta</taxon>
        <taxon>Magnoliopsida</taxon>
        <taxon>eudicotyledons</taxon>
        <taxon>Gunneridae</taxon>
        <taxon>Pentapetalae</taxon>
        <taxon>rosids</taxon>
        <taxon>malvids</taxon>
        <taxon>Sapindales</taxon>
        <taxon>Sapindaceae</taxon>
        <taxon>Hippocastanoideae</taxon>
        <taxon>Acereae</taxon>
        <taxon>Dipteronia</taxon>
    </lineage>
</organism>
<evidence type="ECO:0000313" key="2">
    <source>
        <dbReference type="EMBL" id="KAK3173900.1"/>
    </source>
</evidence>
<feature type="transmembrane region" description="Helical" evidence="1">
    <location>
        <begin position="186"/>
        <end position="206"/>
    </location>
</feature>
<keyword evidence="1" id="KW-1133">Transmembrane helix</keyword>
<proteinExistence type="predicted"/>
<dbReference type="PANTHER" id="PTHR31170">
    <property type="entry name" value="BNAC04G53230D PROTEIN"/>
    <property type="match status" value="1"/>
</dbReference>
<comment type="caution">
    <text evidence="2">The sequence shown here is derived from an EMBL/GenBank/DDBJ whole genome shotgun (WGS) entry which is preliminary data.</text>
</comment>
<dbReference type="AlphaFoldDB" id="A0AAD9ZA78"/>
<sequence>MVENRHQSREYRSIDIAQENNLEEVLEPGIDCCIYRVPQYLCKIKEEAYIPRLISIGPLHYGRKEFKGMENQKKKIWSKFWERVNNTQKLDEFKIYIKNQEQHIRDHYSVSSSLQSSEYIEMIQLDAVFIIELFMRKSKRTKDFLLEPPLGISIKTDLLLLENQVPYFVLDHLYSKTFLRRQGHPSFFALSVFYFYGIMNFNWLLLVTGPQPQVKHFTDLLRCAFVMEFQLAESNKGMIIDLPTATKLNESGLNFSGINNTCFLNITLVKRKRGK</sequence>
<evidence type="ECO:0000256" key="1">
    <source>
        <dbReference type="SAM" id="Phobius"/>
    </source>
</evidence>
<keyword evidence="1" id="KW-0812">Transmembrane</keyword>
<protein>
    <submittedName>
        <fullName evidence="2">Uncharacterized protein</fullName>
    </submittedName>
</protein>
<dbReference type="Pfam" id="PF03140">
    <property type="entry name" value="DUF247"/>
    <property type="match status" value="1"/>
</dbReference>
<accession>A0AAD9ZA78</accession>
<dbReference type="Proteomes" id="UP001281410">
    <property type="component" value="Unassembled WGS sequence"/>
</dbReference>
<gene>
    <name evidence="2" type="ORF">Dsin_032541</name>
</gene>
<dbReference type="PANTHER" id="PTHR31170:SF9">
    <property type="entry name" value="PROTEIN, PUTATIVE (DUF247)-RELATED"/>
    <property type="match status" value="1"/>
</dbReference>
<dbReference type="InterPro" id="IPR004158">
    <property type="entry name" value="DUF247_pln"/>
</dbReference>
<name>A0AAD9ZA78_9ROSI</name>
<keyword evidence="3" id="KW-1185">Reference proteome</keyword>
<dbReference type="EMBL" id="JANJYJ010000587">
    <property type="protein sequence ID" value="KAK3173900.1"/>
    <property type="molecule type" value="Genomic_DNA"/>
</dbReference>
<evidence type="ECO:0000313" key="3">
    <source>
        <dbReference type="Proteomes" id="UP001281410"/>
    </source>
</evidence>
<reference evidence="2" key="1">
    <citation type="journal article" date="2023" name="Plant J.">
        <title>Genome sequences and population genomics provide insights into the demographic history, inbreeding, and mutation load of two 'living fossil' tree species of Dipteronia.</title>
        <authorList>
            <person name="Feng Y."/>
            <person name="Comes H.P."/>
            <person name="Chen J."/>
            <person name="Zhu S."/>
            <person name="Lu R."/>
            <person name="Zhang X."/>
            <person name="Li P."/>
            <person name="Qiu J."/>
            <person name="Olsen K.M."/>
            <person name="Qiu Y."/>
        </authorList>
    </citation>
    <scope>NUCLEOTIDE SEQUENCE</scope>
    <source>
        <strain evidence="2">NBL</strain>
    </source>
</reference>
<keyword evidence="1" id="KW-0472">Membrane</keyword>